<gene>
    <name evidence="1" type="ORF">EV182_007656</name>
</gene>
<evidence type="ECO:0000313" key="2">
    <source>
        <dbReference type="Proteomes" id="UP001145114"/>
    </source>
</evidence>
<reference evidence="1" key="1">
    <citation type="submission" date="2022-06" db="EMBL/GenBank/DDBJ databases">
        <title>Phylogenomic reconstructions and comparative analyses of Kickxellomycotina fungi.</title>
        <authorList>
            <person name="Reynolds N.K."/>
            <person name="Stajich J.E."/>
            <person name="Barry K."/>
            <person name="Grigoriev I.V."/>
            <person name="Crous P."/>
            <person name="Smith M.E."/>
        </authorList>
    </citation>
    <scope>NUCLEOTIDE SEQUENCE</scope>
    <source>
        <strain evidence="1">RSA 2271</strain>
    </source>
</reference>
<protein>
    <submittedName>
        <fullName evidence="1">Uncharacterized protein</fullName>
    </submittedName>
</protein>
<feature type="non-terminal residue" evidence="1">
    <location>
        <position position="225"/>
    </location>
</feature>
<keyword evidence="2" id="KW-1185">Reference proteome</keyword>
<comment type="caution">
    <text evidence="1">The sequence shown here is derived from an EMBL/GenBank/DDBJ whole genome shotgun (WGS) entry which is preliminary data.</text>
</comment>
<accession>A0ACC1HJS0</accession>
<organism evidence="1 2">
    <name type="scientific">Spiromyces aspiralis</name>
    <dbReference type="NCBI Taxonomy" id="68401"/>
    <lineage>
        <taxon>Eukaryota</taxon>
        <taxon>Fungi</taxon>
        <taxon>Fungi incertae sedis</taxon>
        <taxon>Zoopagomycota</taxon>
        <taxon>Kickxellomycotina</taxon>
        <taxon>Kickxellomycetes</taxon>
        <taxon>Kickxellales</taxon>
        <taxon>Kickxellaceae</taxon>
        <taxon>Spiromyces</taxon>
    </lineage>
</organism>
<dbReference type="EMBL" id="JAMZIH010003631">
    <property type="protein sequence ID" value="KAJ1676702.1"/>
    <property type="molecule type" value="Genomic_DNA"/>
</dbReference>
<proteinExistence type="predicted"/>
<sequence length="225" mass="24493">MVFKSGASPSPPVYMPVLASGRAIMPNWVSDYISTSSLLIPWNDMWGRHRLEEEEEPKGGADEEPASSLALRWMLRTMKSLASRADHSNAICSAVIPVTYNAESDAKLVFDLERVISGLCAEFVVTTHKFASEVASKSPLLSSPSPSSLSLPSTEAERPTELDQLSQSAQPSNVKGLWMDSCCIVGMLQHSVTPRPSIDVNNVPAAADPRKAGHHMAMHHRQQQS</sequence>
<name>A0ACC1HJS0_9FUNG</name>
<dbReference type="Proteomes" id="UP001145114">
    <property type="component" value="Unassembled WGS sequence"/>
</dbReference>
<evidence type="ECO:0000313" key="1">
    <source>
        <dbReference type="EMBL" id="KAJ1676702.1"/>
    </source>
</evidence>